<evidence type="ECO:0000259" key="3">
    <source>
        <dbReference type="Pfam" id="PF02826"/>
    </source>
</evidence>
<evidence type="ECO:0000313" key="5">
    <source>
        <dbReference type="Proteomes" id="UP000049983"/>
    </source>
</evidence>
<dbReference type="STRING" id="311410.LA5095_01594"/>
<dbReference type="SUPFAM" id="SSF51735">
    <property type="entry name" value="NAD(P)-binding Rossmann-fold domains"/>
    <property type="match status" value="1"/>
</dbReference>
<dbReference type="PANTHER" id="PTHR43333">
    <property type="entry name" value="2-HACID_DH_C DOMAIN-CONTAINING PROTEIN"/>
    <property type="match status" value="1"/>
</dbReference>
<keyword evidence="5" id="KW-1185">Reference proteome</keyword>
<dbReference type="PANTHER" id="PTHR43333:SF1">
    <property type="entry name" value="D-ISOMER SPECIFIC 2-HYDROXYACID DEHYDROGENASE NAD-BINDING DOMAIN-CONTAINING PROTEIN"/>
    <property type="match status" value="1"/>
</dbReference>
<dbReference type="GO" id="GO:0030267">
    <property type="term" value="F:glyoxylate reductase (NADPH) activity"/>
    <property type="evidence" value="ECO:0007669"/>
    <property type="project" value="UniProtKB-EC"/>
</dbReference>
<dbReference type="AlphaFoldDB" id="A0A0M7AAK8"/>
<sequence>MKPVVPFVPEATSHERDMWQEELGRTLAPYATVKPFEKLTDDERQTATVAIVANPDPADVAALPNLVWVQSLWAGVERLTAELPQDGPLIVRLADPQMADTMSEAVLAWTLYVHRDMPRYMHQQRDKVWQEQLLKTPQERTVGVLGLGKLGSASAQRLSANGFRVLGWSRGEKTRDGIICFHGKEGLFNLLGQSDIVVILVPLTSETRGMLGSEELNGCKKGAAIINFARGPILDVDALVAALDRGHLSHAVLDVFDEEPLTPESPLWQHDKVTVLPHISAPTITGTASMIVARNIRAYLESGRIPQHVDRMQGY</sequence>
<dbReference type="InterPro" id="IPR029752">
    <property type="entry name" value="D-isomer_DH_CS1"/>
</dbReference>
<name>A0A0M7AAK8_9HYPH</name>
<proteinExistence type="predicted"/>
<protein>
    <submittedName>
        <fullName evidence="4">Glyoxylate/hydroxypyruvate reductase A</fullName>
        <ecNumber evidence="4">1.1.1.79</ecNumber>
    </submittedName>
</protein>
<dbReference type="InterPro" id="IPR006140">
    <property type="entry name" value="D-isomer_DH_NAD-bd"/>
</dbReference>
<evidence type="ECO:0000313" key="4">
    <source>
        <dbReference type="EMBL" id="CTQ71260.1"/>
    </source>
</evidence>
<dbReference type="RefSeq" id="WP_055113698.1">
    <property type="nucleotide sequence ID" value="NZ_CXWA01000001.1"/>
</dbReference>
<reference evidence="5" key="1">
    <citation type="submission" date="2015-07" db="EMBL/GenBank/DDBJ databases">
        <authorList>
            <person name="Rodrigo-Torres Lidia"/>
            <person name="Arahal R.David."/>
        </authorList>
    </citation>
    <scope>NUCLEOTIDE SEQUENCE [LARGE SCALE GENOMIC DNA]</scope>
    <source>
        <strain evidence="5">CECT 5096</strain>
    </source>
</reference>
<keyword evidence="4" id="KW-0670">Pyruvate</keyword>
<dbReference type="InterPro" id="IPR036291">
    <property type="entry name" value="NAD(P)-bd_dom_sf"/>
</dbReference>
<dbReference type="Gene3D" id="3.40.50.720">
    <property type="entry name" value="NAD(P)-binding Rossmann-like Domain"/>
    <property type="match status" value="2"/>
</dbReference>
<dbReference type="GeneID" id="97670215"/>
<keyword evidence="1 4" id="KW-0560">Oxidoreductase</keyword>
<dbReference type="SUPFAM" id="SSF52283">
    <property type="entry name" value="Formate/glycerate dehydrogenase catalytic domain-like"/>
    <property type="match status" value="1"/>
</dbReference>
<dbReference type="Pfam" id="PF02826">
    <property type="entry name" value="2-Hacid_dh_C"/>
    <property type="match status" value="1"/>
</dbReference>
<gene>
    <name evidence="4" type="primary">ghrA</name>
    <name evidence="4" type="ORF">LA5096_02848</name>
</gene>
<evidence type="ECO:0000256" key="1">
    <source>
        <dbReference type="ARBA" id="ARBA00023002"/>
    </source>
</evidence>
<dbReference type="EMBL" id="CXWC01000010">
    <property type="protein sequence ID" value="CTQ71260.1"/>
    <property type="molecule type" value="Genomic_DNA"/>
</dbReference>
<feature type="domain" description="D-isomer specific 2-hydroxyacid dehydrogenase NAD-binding" evidence="3">
    <location>
        <begin position="109"/>
        <end position="280"/>
    </location>
</feature>
<keyword evidence="2" id="KW-0520">NAD</keyword>
<accession>A0A0M7AAK8</accession>
<dbReference type="GO" id="GO:0051287">
    <property type="term" value="F:NAD binding"/>
    <property type="evidence" value="ECO:0007669"/>
    <property type="project" value="InterPro"/>
</dbReference>
<dbReference type="EC" id="1.1.1.79" evidence="4"/>
<dbReference type="Proteomes" id="UP000049983">
    <property type="component" value="Unassembled WGS sequence"/>
</dbReference>
<dbReference type="CDD" id="cd12164">
    <property type="entry name" value="GDH_like_2"/>
    <property type="match status" value="1"/>
</dbReference>
<organism evidence="4 5">
    <name type="scientific">Roseibium album</name>
    <dbReference type="NCBI Taxonomy" id="311410"/>
    <lineage>
        <taxon>Bacteria</taxon>
        <taxon>Pseudomonadati</taxon>
        <taxon>Pseudomonadota</taxon>
        <taxon>Alphaproteobacteria</taxon>
        <taxon>Hyphomicrobiales</taxon>
        <taxon>Stappiaceae</taxon>
        <taxon>Roseibium</taxon>
    </lineage>
</organism>
<dbReference type="OrthoDB" id="9787219at2"/>
<dbReference type="PROSITE" id="PS00065">
    <property type="entry name" value="D_2_HYDROXYACID_DH_1"/>
    <property type="match status" value="1"/>
</dbReference>
<evidence type="ECO:0000256" key="2">
    <source>
        <dbReference type="ARBA" id="ARBA00023027"/>
    </source>
</evidence>